<reference evidence="9" key="1">
    <citation type="submission" date="2021-05" db="EMBL/GenBank/DDBJ databases">
        <authorList>
            <person name="Khan N."/>
        </authorList>
    </citation>
    <scope>NUCLEOTIDE SEQUENCE</scope>
</reference>
<comment type="subcellular location">
    <subcellularLocation>
        <location evidence="1">Membrane</location>
        <topology evidence="1">Multi-pass membrane protein</topology>
    </subcellularLocation>
</comment>
<dbReference type="PANTHER" id="PTHR33048:SF47">
    <property type="entry name" value="INTEGRAL MEMBRANE PROTEIN-RELATED"/>
    <property type="match status" value="1"/>
</dbReference>
<dbReference type="InterPro" id="IPR052337">
    <property type="entry name" value="SAT4-like"/>
</dbReference>
<evidence type="ECO:0000256" key="3">
    <source>
        <dbReference type="ARBA" id="ARBA00022989"/>
    </source>
</evidence>
<dbReference type="GO" id="GO:0016020">
    <property type="term" value="C:membrane"/>
    <property type="evidence" value="ECO:0007669"/>
    <property type="project" value="UniProtKB-SubCell"/>
</dbReference>
<dbReference type="EMBL" id="CAJSTJ010000135">
    <property type="protein sequence ID" value="CAG7560452.1"/>
    <property type="molecule type" value="Genomic_DNA"/>
</dbReference>
<dbReference type="Proteomes" id="UP000693738">
    <property type="component" value="Unassembled WGS sequence"/>
</dbReference>
<evidence type="ECO:0000256" key="7">
    <source>
        <dbReference type="SAM" id="Phobius"/>
    </source>
</evidence>
<feature type="domain" description="Rhodopsin" evidence="8">
    <location>
        <begin position="48"/>
        <end position="287"/>
    </location>
</feature>
<feature type="region of interest" description="Disordered" evidence="6">
    <location>
        <begin position="330"/>
        <end position="350"/>
    </location>
</feature>
<evidence type="ECO:0000256" key="6">
    <source>
        <dbReference type="SAM" id="MobiDB-lite"/>
    </source>
</evidence>
<evidence type="ECO:0000256" key="5">
    <source>
        <dbReference type="ARBA" id="ARBA00038359"/>
    </source>
</evidence>
<dbReference type="PANTHER" id="PTHR33048">
    <property type="entry name" value="PTH11-LIKE INTEGRAL MEMBRANE PROTEIN (AFU_ORTHOLOGUE AFUA_5G11245)"/>
    <property type="match status" value="1"/>
</dbReference>
<keyword evidence="2 7" id="KW-0812">Transmembrane</keyword>
<evidence type="ECO:0000313" key="10">
    <source>
        <dbReference type="Proteomes" id="UP000693738"/>
    </source>
</evidence>
<feature type="transmembrane region" description="Helical" evidence="7">
    <location>
        <begin position="196"/>
        <end position="216"/>
    </location>
</feature>
<feature type="transmembrane region" description="Helical" evidence="7">
    <location>
        <begin position="113"/>
        <end position="130"/>
    </location>
</feature>
<name>A0A8J2NE36_FUSEQ</name>
<comment type="similarity">
    <text evidence="5">Belongs to the SAT4 family.</text>
</comment>
<evidence type="ECO:0000256" key="2">
    <source>
        <dbReference type="ARBA" id="ARBA00022692"/>
    </source>
</evidence>
<dbReference type="Pfam" id="PF20684">
    <property type="entry name" value="Fung_rhodopsin"/>
    <property type="match status" value="1"/>
</dbReference>
<feature type="transmembrane region" description="Helical" evidence="7">
    <location>
        <begin position="26"/>
        <end position="52"/>
    </location>
</feature>
<feature type="transmembrane region" description="Helical" evidence="7">
    <location>
        <begin position="64"/>
        <end position="85"/>
    </location>
</feature>
<comment type="caution">
    <text evidence="9">The sequence shown here is derived from an EMBL/GenBank/DDBJ whole genome shotgun (WGS) entry which is preliminary data.</text>
</comment>
<dbReference type="InterPro" id="IPR049326">
    <property type="entry name" value="Rhodopsin_dom_fungi"/>
</dbReference>
<keyword evidence="4 7" id="KW-0472">Membrane</keyword>
<keyword evidence="3 7" id="KW-1133">Transmembrane helix</keyword>
<protein>
    <recommendedName>
        <fullName evidence="8">Rhodopsin domain-containing protein</fullName>
    </recommendedName>
</protein>
<feature type="transmembrane region" description="Helical" evidence="7">
    <location>
        <begin position="142"/>
        <end position="163"/>
    </location>
</feature>
<feature type="transmembrane region" description="Helical" evidence="7">
    <location>
        <begin position="228"/>
        <end position="248"/>
    </location>
</feature>
<dbReference type="AlphaFoldDB" id="A0A8J2NE36"/>
<sequence>MVSWTLPLQVTFAKRDNGMNYDPRNFIGQVILNLNVALVVITSVFMLVRLYVRAIMTRGLGRDDVLATIAWCLVTALSCIEVVLVTKGVGTHMENLSRESLAELFSLMPVDKMLFISSGCFVRLSILFCLPRIYRDRSFMTCIYGVSLATVIVAATSLLFLVFSCSPPSDVFNAANPDRQCVSNYTLGRMRQAHSISASIVNIIILFLAIWASSTTARTRAKTVKRTLILIVGVFAIVSTFVRIGILLNTDLSIDTTYRMVCTAPWFPIEVHTGLWCGCLLAFEPLTQPSNDPRNYNNYNMRKLSRSSAWEPQDDLWHRNLETSNSRISIHGMPRDAKGKRKASNAESEADIEMLESERGIKLTTEFSVHVENSAHAGERLEERVSRTPAWNAF</sequence>
<evidence type="ECO:0000313" key="9">
    <source>
        <dbReference type="EMBL" id="CAG7560452.1"/>
    </source>
</evidence>
<evidence type="ECO:0000256" key="4">
    <source>
        <dbReference type="ARBA" id="ARBA00023136"/>
    </source>
</evidence>
<organism evidence="9 10">
    <name type="scientific">Fusarium equiseti</name>
    <name type="common">Fusarium scirpi</name>
    <dbReference type="NCBI Taxonomy" id="61235"/>
    <lineage>
        <taxon>Eukaryota</taxon>
        <taxon>Fungi</taxon>
        <taxon>Dikarya</taxon>
        <taxon>Ascomycota</taxon>
        <taxon>Pezizomycotina</taxon>
        <taxon>Sordariomycetes</taxon>
        <taxon>Hypocreomycetidae</taxon>
        <taxon>Hypocreales</taxon>
        <taxon>Nectriaceae</taxon>
        <taxon>Fusarium</taxon>
        <taxon>Fusarium incarnatum-equiseti species complex</taxon>
    </lineage>
</organism>
<gene>
    <name evidence="9" type="ORF">FEQUK3_LOCUS6162</name>
</gene>
<proteinExistence type="inferred from homology"/>
<accession>A0A8J2NE36</accession>
<evidence type="ECO:0000256" key="1">
    <source>
        <dbReference type="ARBA" id="ARBA00004141"/>
    </source>
</evidence>
<evidence type="ECO:0000259" key="8">
    <source>
        <dbReference type="Pfam" id="PF20684"/>
    </source>
</evidence>